<evidence type="ECO:0000256" key="1">
    <source>
        <dbReference type="ARBA" id="ARBA00022737"/>
    </source>
</evidence>
<accession>A0A9P4USK6</accession>
<evidence type="ECO:0000256" key="3">
    <source>
        <dbReference type="PROSITE-ProRule" id="PRU00317"/>
    </source>
</evidence>
<dbReference type="InterPro" id="IPR011989">
    <property type="entry name" value="ARM-like"/>
</dbReference>
<sequence length="682" mass="75532">MHSPARQDSCSSLASSNGESPLNDCPSNARRDCAEIRRPCAGTQGVSTTLALTAGRSPEPALLHKAELPSQQCRIEGGFSKLAGQQRTQRPSFSGSSSDGSSATNPYAASMPTKLEAWKDGTGLDEVEMLRRELESVRERMAQMDVELNQSRLAHLTVEHATGSPYSCGSSLADKPSHPASIEHDQGCALGKSSTTHPVLMCHMLPNVMEGSIAPGQGNGSHGYSPRDFDQSSSGTVPFRSPTSLPNGYETTQTLYHRAKTAWDGAIPAPRHGMQLIPQVYESQASTQYQGNHCTSTEPLNYRQLLDRSVSCNWRNIVDKIVRSNDQQASIFLQQKLKIGNPEQKFDIVQSIIDQAYPLMVNRFGNFLVQRCFEHGTPEQVVCIANAIRGNTLNLSMDAFGCHVVQKAFDCVPEEYKALMVHELLRRIPETVIHRYACHVWQKLFELRWSGSPPQIMRYVNESLQGMWHEVALGETGSLVVQNIFENCLEDDKRPCIKEVLASIDVIAHGQFGNWCIQHICEHGSVKDRISAVDHVIRFAREYSMDQFASKVVEKCLKIGGPEFLDRYLRRVCESHPHRPRMALIDIAGDQFGNYLVQYILSNADAARREVVANHVRKHMVSLRGSKYGSRVAMLCCNPAVTTKPGPPAHLHRTGPYYGSDGHTSRGYVGMSRHAGFGSSCQ</sequence>
<proteinExistence type="predicted"/>
<feature type="compositionally biased region" description="Polar residues" evidence="4">
    <location>
        <begin position="231"/>
        <end position="248"/>
    </location>
</feature>
<dbReference type="CDD" id="cd07920">
    <property type="entry name" value="Pumilio"/>
    <property type="match status" value="1"/>
</dbReference>
<organism evidence="6 7">
    <name type="scientific">Polychaeton citri CBS 116435</name>
    <dbReference type="NCBI Taxonomy" id="1314669"/>
    <lineage>
        <taxon>Eukaryota</taxon>
        <taxon>Fungi</taxon>
        <taxon>Dikarya</taxon>
        <taxon>Ascomycota</taxon>
        <taxon>Pezizomycotina</taxon>
        <taxon>Dothideomycetes</taxon>
        <taxon>Dothideomycetidae</taxon>
        <taxon>Capnodiales</taxon>
        <taxon>Capnodiaceae</taxon>
        <taxon>Polychaeton</taxon>
    </lineage>
</organism>
<name>A0A9P4USK6_9PEZI</name>
<evidence type="ECO:0000313" key="7">
    <source>
        <dbReference type="Proteomes" id="UP000799441"/>
    </source>
</evidence>
<gene>
    <name evidence="6" type="ORF">K431DRAFT_34378</name>
</gene>
<dbReference type="GO" id="GO:0010608">
    <property type="term" value="P:post-transcriptional regulation of gene expression"/>
    <property type="evidence" value="ECO:0007669"/>
    <property type="project" value="TreeGrafter"/>
</dbReference>
<evidence type="ECO:0000313" key="6">
    <source>
        <dbReference type="EMBL" id="KAF2723180.1"/>
    </source>
</evidence>
<comment type="function">
    <text evidence="2">RNA-binding nucleolar protein required for pre-rRNA processing. Involved in production of 18S rRNA and assembly of small ribosomal subunit.</text>
</comment>
<keyword evidence="1" id="KW-0677">Repeat</keyword>
<evidence type="ECO:0000256" key="4">
    <source>
        <dbReference type="SAM" id="MobiDB-lite"/>
    </source>
</evidence>
<dbReference type="GO" id="GO:0005737">
    <property type="term" value="C:cytoplasm"/>
    <property type="evidence" value="ECO:0007669"/>
    <property type="project" value="TreeGrafter"/>
</dbReference>
<feature type="compositionally biased region" description="Polar residues" evidence="4">
    <location>
        <begin position="1"/>
        <end position="20"/>
    </location>
</feature>
<dbReference type="GO" id="GO:0003730">
    <property type="term" value="F:mRNA 3'-UTR binding"/>
    <property type="evidence" value="ECO:0007669"/>
    <property type="project" value="TreeGrafter"/>
</dbReference>
<dbReference type="PANTHER" id="PTHR12537">
    <property type="entry name" value="RNA BINDING PROTEIN PUMILIO-RELATED"/>
    <property type="match status" value="1"/>
</dbReference>
<feature type="repeat" description="Pumilio" evidence="3">
    <location>
        <begin position="387"/>
        <end position="422"/>
    </location>
</feature>
<dbReference type="PROSITE" id="PS50302">
    <property type="entry name" value="PUM"/>
    <property type="match status" value="3"/>
</dbReference>
<reference evidence="6" key="1">
    <citation type="journal article" date="2020" name="Stud. Mycol.">
        <title>101 Dothideomycetes genomes: a test case for predicting lifestyles and emergence of pathogens.</title>
        <authorList>
            <person name="Haridas S."/>
            <person name="Albert R."/>
            <person name="Binder M."/>
            <person name="Bloem J."/>
            <person name="Labutti K."/>
            <person name="Salamov A."/>
            <person name="Andreopoulos B."/>
            <person name="Baker S."/>
            <person name="Barry K."/>
            <person name="Bills G."/>
            <person name="Bluhm B."/>
            <person name="Cannon C."/>
            <person name="Castanera R."/>
            <person name="Culley D."/>
            <person name="Daum C."/>
            <person name="Ezra D."/>
            <person name="Gonzalez J."/>
            <person name="Henrissat B."/>
            <person name="Kuo A."/>
            <person name="Liang C."/>
            <person name="Lipzen A."/>
            <person name="Lutzoni F."/>
            <person name="Magnuson J."/>
            <person name="Mondo S."/>
            <person name="Nolan M."/>
            <person name="Ohm R."/>
            <person name="Pangilinan J."/>
            <person name="Park H.-J."/>
            <person name="Ramirez L."/>
            <person name="Alfaro M."/>
            <person name="Sun H."/>
            <person name="Tritt A."/>
            <person name="Yoshinaga Y."/>
            <person name="Zwiers L.-H."/>
            <person name="Turgeon B."/>
            <person name="Goodwin S."/>
            <person name="Spatafora J."/>
            <person name="Crous P."/>
            <person name="Grigoriev I."/>
        </authorList>
    </citation>
    <scope>NUCLEOTIDE SEQUENCE</scope>
    <source>
        <strain evidence="6">CBS 116435</strain>
    </source>
</reference>
<feature type="region of interest" description="Disordered" evidence="4">
    <location>
        <begin position="1"/>
        <end position="29"/>
    </location>
</feature>
<dbReference type="PANTHER" id="PTHR12537:SF48">
    <property type="entry name" value="MEIOTIC COILED-COIL PROTEIN 2"/>
    <property type="match status" value="1"/>
</dbReference>
<dbReference type="AlphaFoldDB" id="A0A9P4USK6"/>
<feature type="compositionally biased region" description="Low complexity" evidence="4">
    <location>
        <begin position="92"/>
        <end position="102"/>
    </location>
</feature>
<feature type="domain" description="PUM-HD" evidence="5">
    <location>
        <begin position="281"/>
        <end position="640"/>
    </location>
</feature>
<feature type="repeat" description="Pumilio" evidence="3">
    <location>
        <begin position="351"/>
        <end position="386"/>
    </location>
</feature>
<feature type="region of interest" description="Disordered" evidence="4">
    <location>
        <begin position="83"/>
        <end position="114"/>
    </location>
</feature>
<dbReference type="SMART" id="SM00025">
    <property type="entry name" value="Pumilio"/>
    <property type="match status" value="8"/>
</dbReference>
<dbReference type="Pfam" id="PF00806">
    <property type="entry name" value="PUF"/>
    <property type="match status" value="8"/>
</dbReference>
<dbReference type="PROSITE" id="PS50303">
    <property type="entry name" value="PUM_HD"/>
    <property type="match status" value="1"/>
</dbReference>
<dbReference type="InterPro" id="IPR016024">
    <property type="entry name" value="ARM-type_fold"/>
</dbReference>
<dbReference type="Gene3D" id="1.25.10.10">
    <property type="entry name" value="Leucine-rich Repeat Variant"/>
    <property type="match status" value="1"/>
</dbReference>
<comment type="caution">
    <text evidence="6">The sequence shown here is derived from an EMBL/GenBank/DDBJ whole genome shotgun (WGS) entry which is preliminary data.</text>
</comment>
<keyword evidence="7" id="KW-1185">Reference proteome</keyword>
<evidence type="ECO:0000259" key="5">
    <source>
        <dbReference type="PROSITE" id="PS50303"/>
    </source>
</evidence>
<dbReference type="InterPro" id="IPR033712">
    <property type="entry name" value="Pumilio_RNA-bd"/>
</dbReference>
<evidence type="ECO:0000256" key="2">
    <source>
        <dbReference type="ARBA" id="ARBA00024893"/>
    </source>
</evidence>
<protein>
    <submittedName>
        <fullName evidence="6">ARM repeat-containing protein</fullName>
    </submittedName>
</protein>
<dbReference type="InterPro" id="IPR033133">
    <property type="entry name" value="PUM-HD"/>
</dbReference>
<dbReference type="SUPFAM" id="SSF48371">
    <property type="entry name" value="ARM repeat"/>
    <property type="match status" value="1"/>
</dbReference>
<dbReference type="EMBL" id="MU003778">
    <property type="protein sequence ID" value="KAF2723180.1"/>
    <property type="molecule type" value="Genomic_DNA"/>
</dbReference>
<feature type="repeat" description="Pumilio" evidence="3">
    <location>
        <begin position="579"/>
        <end position="614"/>
    </location>
</feature>
<dbReference type="OrthoDB" id="668540at2759"/>
<dbReference type="Proteomes" id="UP000799441">
    <property type="component" value="Unassembled WGS sequence"/>
</dbReference>
<dbReference type="InterPro" id="IPR001313">
    <property type="entry name" value="Pumilio_RNA-bd_rpt"/>
</dbReference>
<feature type="region of interest" description="Disordered" evidence="4">
    <location>
        <begin position="213"/>
        <end position="248"/>
    </location>
</feature>